<dbReference type="EMBL" id="FCOE02000004">
    <property type="protein sequence ID" value="SAK52336.1"/>
    <property type="molecule type" value="Genomic_DNA"/>
</dbReference>
<sequence>MFKMVQQVFPGDVDDTELQEIQQRAAIEQKIEREVRWQMGQNADTDPVAFIDALLNLPKVDVDDSIFEHDEADEEPDVSR</sequence>
<evidence type="ECO:0000313" key="1">
    <source>
        <dbReference type="EMBL" id="SAK52336.1"/>
    </source>
</evidence>
<organism evidence="1 2">
    <name type="scientific">Caballeronia pedi</name>
    <dbReference type="NCBI Taxonomy" id="1777141"/>
    <lineage>
        <taxon>Bacteria</taxon>
        <taxon>Pseudomonadati</taxon>
        <taxon>Pseudomonadota</taxon>
        <taxon>Betaproteobacteria</taxon>
        <taxon>Burkholderiales</taxon>
        <taxon>Burkholderiaceae</taxon>
        <taxon>Caballeronia</taxon>
    </lineage>
</organism>
<dbReference type="AlphaFoldDB" id="A0A158A3X3"/>
<comment type="caution">
    <text evidence="1">The sequence shown here is derived from an EMBL/GenBank/DDBJ whole genome shotgun (WGS) entry which is preliminary data.</text>
</comment>
<keyword evidence="2" id="KW-1185">Reference proteome</keyword>
<evidence type="ECO:0000313" key="2">
    <source>
        <dbReference type="Proteomes" id="UP000054911"/>
    </source>
</evidence>
<accession>A0A158A3X3</accession>
<dbReference type="Proteomes" id="UP000054911">
    <property type="component" value="Unassembled WGS sequence"/>
</dbReference>
<reference evidence="1" key="1">
    <citation type="submission" date="2016-01" db="EMBL/GenBank/DDBJ databases">
        <authorList>
            <person name="Peeters C."/>
        </authorList>
    </citation>
    <scope>NUCLEOTIDE SEQUENCE [LARGE SCALE GENOMIC DNA]</scope>
    <source>
        <strain evidence="1">LMG 29323</strain>
    </source>
</reference>
<name>A0A158A3X3_9BURK</name>
<proteinExistence type="predicted"/>
<gene>
    <name evidence="1" type="ORF">AWB80_01784</name>
</gene>
<dbReference type="OrthoDB" id="9133053at2"/>
<protein>
    <submittedName>
        <fullName evidence="1">Uncharacterized protein</fullName>
    </submittedName>
</protein>
<dbReference type="STRING" id="1777141.AWB80_01784"/>